<protein>
    <submittedName>
        <fullName evidence="2">Uncharacterized protein</fullName>
    </submittedName>
</protein>
<accession>A0AAQ3KL22</accession>
<keyword evidence="3" id="KW-1185">Reference proteome</keyword>
<sequence>MKNSLVVVFTLGLLTIFSKTNVEGRQLERSLSDFSLQGAKGKEYLILDNKFAFSSNNIDETNNEENKIHVNNHKNKAKVARDPSFTDLFEDEKTSYDGRIRNRRIEHK</sequence>
<proteinExistence type="predicted"/>
<dbReference type="EMBL" id="CP136895">
    <property type="protein sequence ID" value="WOL09875.1"/>
    <property type="molecule type" value="Genomic_DNA"/>
</dbReference>
<feature type="chain" id="PRO_5042897608" evidence="1">
    <location>
        <begin position="25"/>
        <end position="108"/>
    </location>
</feature>
<feature type="signal peptide" evidence="1">
    <location>
        <begin position="1"/>
        <end position="24"/>
    </location>
</feature>
<reference evidence="2 3" key="1">
    <citation type="submission" date="2023-10" db="EMBL/GenBank/DDBJ databases">
        <title>Chromosome-scale genome assembly provides insights into flower coloration mechanisms of Canna indica.</title>
        <authorList>
            <person name="Li C."/>
        </authorList>
    </citation>
    <scope>NUCLEOTIDE SEQUENCE [LARGE SCALE GENOMIC DNA]</scope>
    <source>
        <tissue evidence="2">Flower</tissue>
    </source>
</reference>
<keyword evidence="1" id="KW-0732">Signal</keyword>
<evidence type="ECO:0000313" key="3">
    <source>
        <dbReference type="Proteomes" id="UP001327560"/>
    </source>
</evidence>
<name>A0AAQ3KL22_9LILI</name>
<dbReference type="Proteomes" id="UP001327560">
    <property type="component" value="Chromosome 6"/>
</dbReference>
<evidence type="ECO:0000313" key="2">
    <source>
        <dbReference type="EMBL" id="WOL09875.1"/>
    </source>
</evidence>
<gene>
    <name evidence="2" type="ORF">Cni_G18628</name>
</gene>
<evidence type="ECO:0000256" key="1">
    <source>
        <dbReference type="SAM" id="SignalP"/>
    </source>
</evidence>
<dbReference type="AlphaFoldDB" id="A0AAQ3KL22"/>
<organism evidence="2 3">
    <name type="scientific">Canna indica</name>
    <name type="common">Indian-shot</name>
    <dbReference type="NCBI Taxonomy" id="4628"/>
    <lineage>
        <taxon>Eukaryota</taxon>
        <taxon>Viridiplantae</taxon>
        <taxon>Streptophyta</taxon>
        <taxon>Embryophyta</taxon>
        <taxon>Tracheophyta</taxon>
        <taxon>Spermatophyta</taxon>
        <taxon>Magnoliopsida</taxon>
        <taxon>Liliopsida</taxon>
        <taxon>Zingiberales</taxon>
        <taxon>Cannaceae</taxon>
        <taxon>Canna</taxon>
    </lineage>
</organism>